<keyword evidence="4" id="KW-1185">Reference proteome</keyword>
<reference evidence="3" key="1">
    <citation type="submission" date="2022-08" db="EMBL/GenBank/DDBJ databases">
        <title>Draft genome sequencing of Roseisolibacter agri AW1220.</title>
        <authorList>
            <person name="Tobiishi Y."/>
            <person name="Tonouchi A."/>
        </authorList>
    </citation>
    <scope>NUCLEOTIDE SEQUENCE</scope>
    <source>
        <strain evidence="3">AW1220</strain>
    </source>
</reference>
<keyword evidence="1" id="KW-0732">Signal</keyword>
<evidence type="ECO:0000313" key="4">
    <source>
        <dbReference type="Proteomes" id="UP001161325"/>
    </source>
</evidence>
<proteinExistence type="predicted"/>
<gene>
    <name evidence="3" type="ORF">rosag_34130</name>
</gene>
<organism evidence="3 4">
    <name type="scientific">Roseisolibacter agri</name>
    <dbReference type="NCBI Taxonomy" id="2014610"/>
    <lineage>
        <taxon>Bacteria</taxon>
        <taxon>Pseudomonadati</taxon>
        <taxon>Gemmatimonadota</taxon>
        <taxon>Gemmatimonadia</taxon>
        <taxon>Gemmatimonadales</taxon>
        <taxon>Gemmatimonadaceae</taxon>
        <taxon>Roseisolibacter</taxon>
    </lineage>
</organism>
<comment type="caution">
    <text evidence="3">The sequence shown here is derived from an EMBL/GenBank/DDBJ whole genome shotgun (WGS) entry which is preliminary data.</text>
</comment>
<dbReference type="InterPro" id="IPR013424">
    <property type="entry name" value="Ice-binding_C"/>
</dbReference>
<dbReference type="EMBL" id="BRXS01000005">
    <property type="protein sequence ID" value="GLC26900.1"/>
    <property type="molecule type" value="Genomic_DNA"/>
</dbReference>
<evidence type="ECO:0000313" key="3">
    <source>
        <dbReference type="EMBL" id="GLC26900.1"/>
    </source>
</evidence>
<name>A0AA37Q5D4_9BACT</name>
<accession>A0AA37Q5D4</accession>
<protein>
    <recommendedName>
        <fullName evidence="2">Ice-binding protein C-terminal domain-containing protein</fullName>
    </recommendedName>
</protein>
<feature type="chain" id="PRO_5041456575" description="Ice-binding protein C-terminal domain-containing protein" evidence="1">
    <location>
        <begin position="24"/>
        <end position="218"/>
    </location>
</feature>
<dbReference type="RefSeq" id="WP_284351350.1">
    <property type="nucleotide sequence ID" value="NZ_BRXS01000005.1"/>
</dbReference>
<feature type="signal peptide" evidence="1">
    <location>
        <begin position="1"/>
        <end position="23"/>
    </location>
</feature>
<feature type="domain" description="Ice-binding protein C-terminal" evidence="2">
    <location>
        <begin position="182"/>
        <end position="201"/>
    </location>
</feature>
<dbReference type="Pfam" id="PF07589">
    <property type="entry name" value="PEP-CTERM"/>
    <property type="match status" value="1"/>
</dbReference>
<dbReference type="Proteomes" id="UP001161325">
    <property type="component" value="Unassembled WGS sequence"/>
</dbReference>
<sequence>MQTLRRLAVVSTVLLVHASVAPAQQTITFSADPFTGSTALTTPGRQIVGNELFTTFDPATDVFVFDPAVYGAYGIGSLSFAIGAVGSLPTTGVNTLVLAPSPIPFAAGTAANEIAARLTTSGAGFFVYFNSGLDVPRLVFSTDLNDENADLRVLARLTNLSGQGGRDALATFSSANFAVAVVPEPSSVLMLAAGLAAVGAHQAARRHRAGITARVRRT</sequence>
<evidence type="ECO:0000256" key="1">
    <source>
        <dbReference type="SAM" id="SignalP"/>
    </source>
</evidence>
<evidence type="ECO:0000259" key="2">
    <source>
        <dbReference type="Pfam" id="PF07589"/>
    </source>
</evidence>
<dbReference type="AlphaFoldDB" id="A0AA37Q5D4"/>